<dbReference type="Proteomes" id="UP000032430">
    <property type="component" value="Chromosome I"/>
</dbReference>
<protein>
    <recommendedName>
        <fullName evidence="4">Tfp pilus assembly protein PilW</fullName>
    </recommendedName>
</protein>
<keyword evidence="1" id="KW-1133">Transmembrane helix</keyword>
<sequence length="247" mass="28342">MSRQSGVGLPEVLISLFLTAFILTTLTQFYLNNKRQYLEVQKQLEEHLDVQWVRELLSDSIRRAGFTPCLGITQLKAMDRRNFKSTIAAIKIATSPQSLIQINRMSEQFTKIITVQSPTQLRVANGDLFKESHPVLIADCEHAEIHQILRVDKRGNDHCITLTKPLIFSYAASTYIGEWFEEQWFIKPNAKKVNALYYKLFQVEELTSLTHSLQINQQQIQEKQLVEIVMGLANHKTEKLVVAVRGS</sequence>
<evidence type="ECO:0000313" key="3">
    <source>
        <dbReference type="Proteomes" id="UP000032430"/>
    </source>
</evidence>
<keyword evidence="1" id="KW-0472">Membrane</keyword>
<evidence type="ECO:0000313" key="2">
    <source>
        <dbReference type="EMBL" id="CEG57563.1"/>
    </source>
</evidence>
<keyword evidence="1" id="KW-0812">Transmembrane</keyword>
<reference evidence="3" key="1">
    <citation type="submission" date="2014-09" db="EMBL/GenBank/DDBJ databases">
        <authorList>
            <person name="Gomez-Valero L."/>
        </authorList>
    </citation>
    <scope>NUCLEOTIDE SEQUENCE [LARGE SCALE GENOMIC DNA]</scope>
    <source>
        <strain evidence="3">ATCC700992</strain>
    </source>
</reference>
<proteinExistence type="predicted"/>
<dbReference type="AlphaFoldDB" id="A0A098G503"/>
<dbReference type="EMBL" id="LN614827">
    <property type="protein sequence ID" value="CEG57563.1"/>
    <property type="molecule type" value="Genomic_DNA"/>
</dbReference>
<keyword evidence="3" id="KW-1185">Reference proteome</keyword>
<dbReference type="OrthoDB" id="5652980at2"/>
<evidence type="ECO:0008006" key="4">
    <source>
        <dbReference type="Google" id="ProtNLM"/>
    </source>
</evidence>
<evidence type="ECO:0000256" key="1">
    <source>
        <dbReference type="SAM" id="Phobius"/>
    </source>
</evidence>
<accession>A0A098G503</accession>
<gene>
    <name evidence="2" type="ORF">LFA_2184</name>
</gene>
<dbReference type="KEGG" id="lfa:LFA_2184"/>
<feature type="transmembrane region" description="Helical" evidence="1">
    <location>
        <begin position="12"/>
        <end position="31"/>
    </location>
</feature>
<dbReference type="STRING" id="1212491.LFA_2184"/>
<dbReference type="HOGENOM" id="CLU_1123427_0_0_6"/>
<organism evidence="2 3">
    <name type="scientific">Legionella fallonii LLAP-10</name>
    <dbReference type="NCBI Taxonomy" id="1212491"/>
    <lineage>
        <taxon>Bacteria</taxon>
        <taxon>Pseudomonadati</taxon>
        <taxon>Pseudomonadota</taxon>
        <taxon>Gammaproteobacteria</taxon>
        <taxon>Legionellales</taxon>
        <taxon>Legionellaceae</taxon>
        <taxon>Legionella</taxon>
    </lineage>
</organism>
<name>A0A098G503_9GAMM</name>
<dbReference type="RefSeq" id="WP_045096038.1">
    <property type="nucleotide sequence ID" value="NZ_LN614827.1"/>
</dbReference>